<keyword evidence="6 7" id="KW-0472">Membrane</keyword>
<name>A0A4D6XHP7_9GAMM</name>
<feature type="transmembrane region" description="Helical" evidence="7">
    <location>
        <begin position="264"/>
        <end position="288"/>
    </location>
</feature>
<feature type="transmembrane region" description="Helical" evidence="7">
    <location>
        <begin position="20"/>
        <end position="47"/>
    </location>
</feature>
<evidence type="ECO:0000256" key="4">
    <source>
        <dbReference type="ARBA" id="ARBA00022692"/>
    </source>
</evidence>
<dbReference type="OrthoDB" id="9808461at2"/>
<evidence type="ECO:0000313" key="10">
    <source>
        <dbReference type="EMBL" id="QCI15972.1"/>
    </source>
</evidence>
<keyword evidence="3" id="KW-1003">Cell membrane</keyword>
<gene>
    <name evidence="10" type="ORF">D9V59_01485</name>
</gene>
<dbReference type="InterPro" id="IPR051447">
    <property type="entry name" value="Lipoprotein-release_system"/>
</dbReference>
<dbReference type="PANTHER" id="PTHR30489">
    <property type="entry name" value="LIPOPROTEIN-RELEASING SYSTEM TRANSMEMBRANE PROTEIN LOLE"/>
    <property type="match status" value="1"/>
</dbReference>
<dbReference type="AlphaFoldDB" id="A0A4D6XHP7"/>
<accession>A0A4D6XHP7</accession>
<dbReference type="Pfam" id="PF12704">
    <property type="entry name" value="MacB_PCD"/>
    <property type="match status" value="1"/>
</dbReference>
<evidence type="ECO:0000259" key="8">
    <source>
        <dbReference type="Pfam" id="PF02687"/>
    </source>
</evidence>
<evidence type="ECO:0000256" key="6">
    <source>
        <dbReference type="ARBA" id="ARBA00023136"/>
    </source>
</evidence>
<dbReference type="PANTHER" id="PTHR30489:SF0">
    <property type="entry name" value="LIPOPROTEIN-RELEASING SYSTEM TRANSMEMBRANE PROTEIN LOLE"/>
    <property type="match status" value="1"/>
</dbReference>
<dbReference type="Pfam" id="PF02687">
    <property type="entry name" value="FtsX"/>
    <property type="match status" value="1"/>
</dbReference>
<organism evidence="10 11">
    <name type="scientific">Buchnera aphidicola</name>
    <name type="common">Artemisaphis artemisicola</name>
    <dbReference type="NCBI Taxonomy" id="1241836"/>
    <lineage>
        <taxon>Bacteria</taxon>
        <taxon>Pseudomonadati</taxon>
        <taxon>Pseudomonadota</taxon>
        <taxon>Gammaproteobacteria</taxon>
        <taxon>Enterobacterales</taxon>
        <taxon>Erwiniaceae</taxon>
        <taxon>Buchnera</taxon>
    </lineage>
</organism>
<evidence type="ECO:0000313" key="11">
    <source>
        <dbReference type="Proteomes" id="UP000298654"/>
    </source>
</evidence>
<dbReference type="EMBL" id="CP034900">
    <property type="protein sequence ID" value="QCI15972.1"/>
    <property type="molecule type" value="Genomic_DNA"/>
</dbReference>
<comment type="similarity">
    <text evidence="2">Belongs to the ABC-4 integral membrane protein family. LolC/E subfamily.</text>
</comment>
<feature type="transmembrane region" description="Helical" evidence="7">
    <location>
        <begin position="366"/>
        <end position="389"/>
    </location>
</feature>
<evidence type="ECO:0000256" key="3">
    <source>
        <dbReference type="ARBA" id="ARBA00022475"/>
    </source>
</evidence>
<reference evidence="10 11" key="1">
    <citation type="submission" date="2018-12" db="EMBL/GenBank/DDBJ databases">
        <authorList>
            <person name="Chong R.A."/>
        </authorList>
    </citation>
    <scope>NUCLEOTIDE SEQUENCE [LARGE SCALE GENOMIC DNA]</scope>
    <source>
        <strain evidence="10 11">Aar</strain>
    </source>
</reference>
<comment type="subcellular location">
    <subcellularLocation>
        <location evidence="1">Cell membrane</location>
        <topology evidence="1">Multi-pass membrane protein</topology>
    </subcellularLocation>
</comment>
<evidence type="ECO:0000256" key="2">
    <source>
        <dbReference type="ARBA" id="ARBA00005236"/>
    </source>
</evidence>
<feature type="transmembrane region" description="Helical" evidence="7">
    <location>
        <begin position="300"/>
        <end position="318"/>
    </location>
</feature>
<keyword evidence="4 7" id="KW-0812">Transmembrane</keyword>
<dbReference type="GO" id="GO:0044874">
    <property type="term" value="P:lipoprotein localization to outer membrane"/>
    <property type="evidence" value="ECO:0007669"/>
    <property type="project" value="TreeGrafter"/>
</dbReference>
<dbReference type="InterPro" id="IPR003838">
    <property type="entry name" value="ABC3_permease_C"/>
</dbReference>
<evidence type="ECO:0000259" key="9">
    <source>
        <dbReference type="Pfam" id="PF12704"/>
    </source>
</evidence>
<dbReference type="Proteomes" id="UP000298654">
    <property type="component" value="Chromosome"/>
</dbReference>
<reference evidence="10 11" key="2">
    <citation type="submission" date="2019-05" db="EMBL/GenBank/DDBJ databases">
        <title>Genome evolution of the obligate endosymbiont Buchnera aphidicola.</title>
        <authorList>
            <person name="Moran N.A."/>
        </authorList>
    </citation>
    <scope>NUCLEOTIDE SEQUENCE [LARGE SCALE GENOMIC DNA]</scope>
    <source>
        <strain evidence="10 11">Aar</strain>
    </source>
</reference>
<dbReference type="RefSeq" id="WP_158364416.1">
    <property type="nucleotide sequence ID" value="NZ_CP034900.1"/>
</dbReference>
<feature type="transmembrane region" description="Helical" evidence="7">
    <location>
        <begin position="324"/>
        <end position="345"/>
    </location>
</feature>
<dbReference type="InterPro" id="IPR025857">
    <property type="entry name" value="MacB_PCD"/>
</dbReference>
<sequence>MNFLPFLISKRLCIAQKKSYTLFLISILSKIGISISVFALIISFSALNGFKILLNKNVLSTFPHGIIQLTNQSSLKWQDVINELKIIPEIIYSEPYLVTKGLLITNNKIKSIEIKSFKNIKNIKEKFSLEISDNFFKKKNNNEIIISSHLSKYLSIKKGDWIKLIILNENTNNFNFNLKYFSFKIIGIFKSNSILDSYIGYIPFDFFKKYLLIKNKINFIELHMSDPLNANQIILKVARKIKIPLFIYTWINSYKSIYNDIQTIKAIICITLLLLVLISCFSIASISLMTISKKTQQIAILRSIGANNYLIQIIFLYYGIRSIIIGGLIGLFFGIITVLNFKSIICFLEKYFKDNILLDNIYYNNFFLLELNLSDIIIIFISILFIGMITNWYPAYYASKINPSEILKEY</sequence>
<feature type="domain" description="ABC3 transporter permease C-terminal" evidence="8">
    <location>
        <begin position="271"/>
        <end position="403"/>
    </location>
</feature>
<protein>
    <submittedName>
        <fullName evidence="10">FtsX-like permease family protein</fullName>
    </submittedName>
</protein>
<feature type="domain" description="MacB-like periplasmic core" evidence="9">
    <location>
        <begin position="26"/>
        <end position="233"/>
    </location>
</feature>
<proteinExistence type="inferred from homology"/>
<evidence type="ECO:0000256" key="7">
    <source>
        <dbReference type="SAM" id="Phobius"/>
    </source>
</evidence>
<evidence type="ECO:0000256" key="1">
    <source>
        <dbReference type="ARBA" id="ARBA00004651"/>
    </source>
</evidence>
<evidence type="ECO:0000256" key="5">
    <source>
        <dbReference type="ARBA" id="ARBA00022989"/>
    </source>
</evidence>
<dbReference type="GO" id="GO:0098797">
    <property type="term" value="C:plasma membrane protein complex"/>
    <property type="evidence" value="ECO:0007669"/>
    <property type="project" value="TreeGrafter"/>
</dbReference>
<keyword evidence="5 7" id="KW-1133">Transmembrane helix</keyword>